<dbReference type="EMBL" id="JAHEAC010000032">
    <property type="protein sequence ID" value="MBX8643989.1"/>
    <property type="molecule type" value="Genomic_DNA"/>
</dbReference>
<proteinExistence type="predicted"/>
<evidence type="ECO:0000256" key="3">
    <source>
        <dbReference type="ARBA" id="ARBA00022737"/>
    </source>
</evidence>
<name>A0A8J8CD02_9ARCH</name>
<feature type="domain" description="4Fe-4S ferredoxin-type" evidence="5">
    <location>
        <begin position="292"/>
        <end position="323"/>
    </location>
</feature>
<organism evidence="6 7">
    <name type="scientific">Candidatus Sysuiplasma superficiale</name>
    <dbReference type="NCBI Taxonomy" id="2823368"/>
    <lineage>
        <taxon>Archaea</taxon>
        <taxon>Methanobacteriati</taxon>
        <taxon>Thermoplasmatota</taxon>
        <taxon>Thermoplasmata</taxon>
        <taxon>Candidatus Sysuiplasmatales</taxon>
        <taxon>Candidatus Sysuiplasmataceae</taxon>
        <taxon>Candidatus Sysuiplasma</taxon>
    </lineage>
</organism>
<dbReference type="Proteomes" id="UP000750197">
    <property type="component" value="Unassembled WGS sequence"/>
</dbReference>
<keyword evidence="2" id="KW-0408">Iron</keyword>
<dbReference type="GO" id="GO:0006089">
    <property type="term" value="P:lactate metabolic process"/>
    <property type="evidence" value="ECO:0007669"/>
    <property type="project" value="InterPro"/>
</dbReference>
<sequence length="387" mass="42924">MKSEWDIAIERATANNAPAVFSALSNFSYIENARSRLKEAKSKVIDNMEYYIGKTMESVRRVGGTAYLARDLEDARRRILEIIGERRKIILGKSSVAFEIGLRKFLKENGKDVWETDFGELLLQISDEEPSHIITVALHMTRERFAHNLHEKLDRNIDEKSTASEMADSVRNFLRNKFQEAEIGITGANAISADTGTVVLVENEGNIRMTTVKPPVHIVITGVDKIVPTMEDAFNEAMVQSAYAGSFPPTYINFTSGPSSTGDIEAEVIRPATGPKDLFVILLDNGRLNASSDPKMKEALMCIRCGRCYYSCPVYSILGKDWGKSPYSGPTGVMWNYITTGDSAPSHLCTHSGGCKVVCPMDINIPGILEYLKWKNISGMKSDSTEE</sequence>
<dbReference type="Gene3D" id="1.10.1060.10">
    <property type="entry name" value="Alpha-helical ferredoxin"/>
    <property type="match status" value="1"/>
</dbReference>
<keyword evidence="2" id="KW-0479">Metal-binding</keyword>
<dbReference type="InterPro" id="IPR024185">
    <property type="entry name" value="FTHF_cligase-like_sf"/>
</dbReference>
<keyword evidence="3" id="KW-0677">Repeat</keyword>
<dbReference type="InterPro" id="IPR003741">
    <property type="entry name" value="LUD_dom"/>
</dbReference>
<dbReference type="Pfam" id="PF13183">
    <property type="entry name" value="Fer4_8"/>
    <property type="match status" value="1"/>
</dbReference>
<dbReference type="InterPro" id="IPR037171">
    <property type="entry name" value="NagB/RpiA_transferase-like"/>
</dbReference>
<dbReference type="InterPro" id="IPR017896">
    <property type="entry name" value="4Fe4S_Fe-S-bd"/>
</dbReference>
<dbReference type="Gene3D" id="3.40.50.10420">
    <property type="entry name" value="NagB/RpiA/CoA transferase-like"/>
    <property type="match status" value="1"/>
</dbReference>
<dbReference type="SUPFAM" id="SSF100950">
    <property type="entry name" value="NagB/RpiA/CoA transferase-like"/>
    <property type="match status" value="1"/>
</dbReference>
<dbReference type="PANTHER" id="PTHR47153">
    <property type="entry name" value="LACTATE UTILIZATION PROTEIN B"/>
    <property type="match status" value="1"/>
</dbReference>
<keyword evidence="1" id="KW-0813">Transport</keyword>
<comment type="caution">
    <text evidence="6">The sequence shown here is derived from an EMBL/GenBank/DDBJ whole genome shotgun (WGS) entry which is preliminary data.</text>
</comment>
<reference evidence="6" key="1">
    <citation type="submission" date="2021-05" db="EMBL/GenBank/DDBJ databases">
        <title>Genomic insights into ecological role and evolution of a novel Thermoplasmata order Candidatus Sysuiplasmatales.</title>
        <authorList>
            <person name="Yuan Y."/>
        </authorList>
    </citation>
    <scope>NUCLEOTIDE SEQUENCE</scope>
    <source>
        <strain evidence="6">TUT19-bin139</strain>
    </source>
</reference>
<evidence type="ECO:0000259" key="5">
    <source>
        <dbReference type="PROSITE" id="PS51379"/>
    </source>
</evidence>
<evidence type="ECO:0000256" key="2">
    <source>
        <dbReference type="ARBA" id="ARBA00022485"/>
    </source>
</evidence>
<evidence type="ECO:0000256" key="1">
    <source>
        <dbReference type="ARBA" id="ARBA00022448"/>
    </source>
</evidence>
<gene>
    <name evidence="6" type="ORF">KIY12_04610</name>
</gene>
<dbReference type="PROSITE" id="PS00198">
    <property type="entry name" value="4FE4S_FER_1"/>
    <property type="match status" value="1"/>
</dbReference>
<dbReference type="GO" id="GO:0051539">
    <property type="term" value="F:4 iron, 4 sulfur cluster binding"/>
    <property type="evidence" value="ECO:0007669"/>
    <property type="project" value="UniProtKB-KW"/>
</dbReference>
<dbReference type="InterPro" id="IPR017900">
    <property type="entry name" value="4Fe4S_Fe_S_CS"/>
</dbReference>
<dbReference type="SUPFAM" id="SSF46548">
    <property type="entry name" value="alpha-helical ferredoxin"/>
    <property type="match status" value="1"/>
</dbReference>
<evidence type="ECO:0000313" key="6">
    <source>
        <dbReference type="EMBL" id="MBX8643989.1"/>
    </source>
</evidence>
<dbReference type="AlphaFoldDB" id="A0A8J8CD02"/>
<dbReference type="InterPro" id="IPR004452">
    <property type="entry name" value="LutB/LldF"/>
</dbReference>
<dbReference type="PROSITE" id="PS51379">
    <property type="entry name" value="4FE4S_FER_2"/>
    <property type="match status" value="1"/>
</dbReference>
<keyword evidence="2" id="KW-0004">4Fe-4S</keyword>
<dbReference type="Pfam" id="PF02589">
    <property type="entry name" value="LUD_dom"/>
    <property type="match status" value="1"/>
</dbReference>
<keyword evidence="4" id="KW-0249">Electron transport</keyword>
<dbReference type="InterPro" id="IPR009051">
    <property type="entry name" value="Helical_ferredxn"/>
</dbReference>
<protein>
    <submittedName>
        <fullName evidence="6">Lactate utilization protein</fullName>
    </submittedName>
</protein>
<dbReference type="GO" id="GO:0016491">
    <property type="term" value="F:oxidoreductase activity"/>
    <property type="evidence" value="ECO:0007669"/>
    <property type="project" value="UniProtKB-ARBA"/>
</dbReference>
<accession>A0A8J8CD02</accession>
<evidence type="ECO:0000313" key="7">
    <source>
        <dbReference type="Proteomes" id="UP000750197"/>
    </source>
</evidence>
<dbReference type="PANTHER" id="PTHR47153:SF2">
    <property type="entry name" value="LACTATE UTILIZATION PROTEIN B"/>
    <property type="match status" value="1"/>
</dbReference>
<keyword evidence="2" id="KW-0411">Iron-sulfur</keyword>
<evidence type="ECO:0000256" key="4">
    <source>
        <dbReference type="ARBA" id="ARBA00022982"/>
    </source>
</evidence>